<sequence length="212" mass="23328">MSTGVITTTTSSTGSWHFEFTKPTTSAVTGDDTDDVGSMGNMESSMGNMNMQTGSCNISMLWNWNTIDTCFLSESWQVKSSGGFAGLCIGVILLGVLLELLRRVSRTYDQHLVRKHRKTATALAATVANGSTETANGALIAKEKPLAIVNTAPYRPTPWQQTIRALLHTLQFALGYWIMLLAMYYNGYIIICIFLGAFIGFFAFQWEQINSP</sequence>
<protein>
    <submittedName>
        <fullName evidence="1">Ctr-domain-containing protein</fullName>
    </submittedName>
</protein>
<comment type="caution">
    <text evidence="1">The sequence shown here is derived from an EMBL/GenBank/DDBJ whole genome shotgun (WGS) entry which is preliminary data.</text>
</comment>
<evidence type="ECO:0000313" key="2">
    <source>
        <dbReference type="Proteomes" id="UP001497680"/>
    </source>
</evidence>
<name>A0ACC0CPZ7_9PEZI</name>
<accession>A0ACC0CPZ7</accession>
<dbReference type="EMBL" id="MU394370">
    <property type="protein sequence ID" value="KAI6082489.1"/>
    <property type="molecule type" value="Genomic_DNA"/>
</dbReference>
<keyword evidence="2" id="KW-1185">Reference proteome</keyword>
<dbReference type="Proteomes" id="UP001497680">
    <property type="component" value="Unassembled WGS sequence"/>
</dbReference>
<organism evidence="1 2">
    <name type="scientific">Hypoxylon rubiginosum</name>
    <dbReference type="NCBI Taxonomy" id="110542"/>
    <lineage>
        <taxon>Eukaryota</taxon>
        <taxon>Fungi</taxon>
        <taxon>Dikarya</taxon>
        <taxon>Ascomycota</taxon>
        <taxon>Pezizomycotina</taxon>
        <taxon>Sordariomycetes</taxon>
        <taxon>Xylariomycetidae</taxon>
        <taxon>Xylariales</taxon>
        <taxon>Hypoxylaceae</taxon>
        <taxon>Hypoxylon</taxon>
    </lineage>
</organism>
<gene>
    <name evidence="1" type="ORF">F4821DRAFT_281788</name>
</gene>
<reference evidence="1 2" key="1">
    <citation type="journal article" date="2022" name="New Phytol.">
        <title>Ecological generalism drives hyperdiversity of secondary metabolite gene clusters in xylarialean endophytes.</title>
        <authorList>
            <person name="Franco M.E.E."/>
            <person name="Wisecaver J.H."/>
            <person name="Arnold A.E."/>
            <person name="Ju Y.M."/>
            <person name="Slot J.C."/>
            <person name="Ahrendt S."/>
            <person name="Moore L.P."/>
            <person name="Eastman K.E."/>
            <person name="Scott K."/>
            <person name="Konkel Z."/>
            <person name="Mondo S.J."/>
            <person name="Kuo A."/>
            <person name="Hayes R.D."/>
            <person name="Haridas S."/>
            <person name="Andreopoulos B."/>
            <person name="Riley R."/>
            <person name="LaButti K."/>
            <person name="Pangilinan J."/>
            <person name="Lipzen A."/>
            <person name="Amirebrahimi M."/>
            <person name="Yan J."/>
            <person name="Adam C."/>
            <person name="Keymanesh K."/>
            <person name="Ng V."/>
            <person name="Louie K."/>
            <person name="Northen T."/>
            <person name="Drula E."/>
            <person name="Henrissat B."/>
            <person name="Hsieh H.M."/>
            <person name="Youens-Clark K."/>
            <person name="Lutzoni F."/>
            <person name="Miadlikowska J."/>
            <person name="Eastwood D.C."/>
            <person name="Hamelin R.C."/>
            <person name="Grigoriev I.V."/>
            <person name="U'Ren J.M."/>
        </authorList>
    </citation>
    <scope>NUCLEOTIDE SEQUENCE [LARGE SCALE GENOMIC DNA]</scope>
    <source>
        <strain evidence="1 2">ER1909</strain>
    </source>
</reference>
<evidence type="ECO:0000313" key="1">
    <source>
        <dbReference type="EMBL" id="KAI6082489.1"/>
    </source>
</evidence>
<proteinExistence type="predicted"/>